<dbReference type="PANTHER" id="PTHR30126:SF2">
    <property type="entry name" value="HTH-TYPE TRANSCRIPTIONAL REGULATOR YJIE"/>
    <property type="match status" value="1"/>
</dbReference>
<dbReference type="PROSITE" id="PS50931">
    <property type="entry name" value="HTH_LYSR"/>
    <property type="match status" value="1"/>
</dbReference>
<evidence type="ECO:0000313" key="6">
    <source>
        <dbReference type="EMBL" id="MBO0132249.1"/>
    </source>
</evidence>
<feature type="domain" description="HTH lysR-type" evidence="5">
    <location>
        <begin position="1"/>
        <end position="58"/>
    </location>
</feature>
<gene>
    <name evidence="6" type="ORF">JZX89_16060</name>
</gene>
<keyword evidence="2" id="KW-0805">Transcription regulation</keyword>
<dbReference type="InterPro" id="IPR036388">
    <property type="entry name" value="WH-like_DNA-bd_sf"/>
</dbReference>
<sequence>MNTEWFDDLIALSQHLNFSKAAEARNVTQPAFSRRIKSLEDAFGTDLIDRSSHRLKMTEAGDLVLTAAKEISSRIRRTHHEVEQAKTAESSLTFASTHALSFHFFPNWFKVLPSPAATTPVYLLADNMRACERMMSEGRAQFLLCHTHPLAEIFLPDQSYMLAELATDSLLPVSKAKEDGAPLFSLEAAVNADVPYLSFDDQSGMGRILRAALGERIDSLNLKRAFASHLSVVLKALSAEGKGIAWAPYSLVKDDLDSGVLALAGPSEWTVPVSVALLRPRARQSALAEQFWALATSKSQRVAATAQFHQQTY</sequence>
<evidence type="ECO:0000313" key="7">
    <source>
        <dbReference type="Proteomes" id="UP000664699"/>
    </source>
</evidence>
<accession>A0ABS3EJX2</accession>
<name>A0ABS3EJX2_9HYPH</name>
<dbReference type="SUPFAM" id="SSF46785">
    <property type="entry name" value="Winged helix' DNA-binding domain"/>
    <property type="match status" value="1"/>
</dbReference>
<dbReference type="EMBL" id="JAFLNA010000008">
    <property type="protein sequence ID" value="MBO0132249.1"/>
    <property type="molecule type" value="Genomic_DNA"/>
</dbReference>
<dbReference type="Proteomes" id="UP000664699">
    <property type="component" value="Unassembled WGS sequence"/>
</dbReference>
<keyword evidence="3" id="KW-0238">DNA-binding</keyword>
<evidence type="ECO:0000256" key="1">
    <source>
        <dbReference type="ARBA" id="ARBA00009437"/>
    </source>
</evidence>
<keyword evidence="4" id="KW-0804">Transcription</keyword>
<proteinExistence type="inferred from homology"/>
<dbReference type="SUPFAM" id="SSF53850">
    <property type="entry name" value="Periplasmic binding protein-like II"/>
    <property type="match status" value="1"/>
</dbReference>
<dbReference type="Pfam" id="PF00126">
    <property type="entry name" value="HTH_1"/>
    <property type="match status" value="1"/>
</dbReference>
<dbReference type="Gene3D" id="1.10.10.10">
    <property type="entry name" value="Winged helix-like DNA-binding domain superfamily/Winged helix DNA-binding domain"/>
    <property type="match status" value="1"/>
</dbReference>
<comment type="similarity">
    <text evidence="1">Belongs to the LysR transcriptional regulatory family.</text>
</comment>
<evidence type="ECO:0000256" key="2">
    <source>
        <dbReference type="ARBA" id="ARBA00023015"/>
    </source>
</evidence>
<dbReference type="InterPro" id="IPR005119">
    <property type="entry name" value="LysR_subst-bd"/>
</dbReference>
<protein>
    <submittedName>
        <fullName evidence="6">LysR family transcriptional regulator</fullName>
    </submittedName>
</protein>
<dbReference type="Pfam" id="PF03466">
    <property type="entry name" value="LysR_substrate"/>
    <property type="match status" value="1"/>
</dbReference>
<keyword evidence="7" id="KW-1185">Reference proteome</keyword>
<dbReference type="InterPro" id="IPR036390">
    <property type="entry name" value="WH_DNA-bd_sf"/>
</dbReference>
<evidence type="ECO:0000256" key="4">
    <source>
        <dbReference type="ARBA" id="ARBA00023163"/>
    </source>
</evidence>
<dbReference type="InterPro" id="IPR000847">
    <property type="entry name" value="LysR_HTH_N"/>
</dbReference>
<organism evidence="6 7">
    <name type="scientific">Agrobacterium burrii</name>
    <dbReference type="NCBI Taxonomy" id="2815339"/>
    <lineage>
        <taxon>Bacteria</taxon>
        <taxon>Pseudomonadati</taxon>
        <taxon>Pseudomonadota</taxon>
        <taxon>Alphaproteobacteria</taxon>
        <taxon>Hyphomicrobiales</taxon>
        <taxon>Rhizobiaceae</taxon>
        <taxon>Rhizobium/Agrobacterium group</taxon>
        <taxon>Agrobacterium</taxon>
        <taxon>Agrobacterium tumefaciens complex</taxon>
    </lineage>
</organism>
<comment type="caution">
    <text evidence="6">The sequence shown here is derived from an EMBL/GenBank/DDBJ whole genome shotgun (WGS) entry which is preliminary data.</text>
</comment>
<dbReference type="PRINTS" id="PR00039">
    <property type="entry name" value="HTHLYSR"/>
</dbReference>
<reference evidence="6 7" key="1">
    <citation type="submission" date="2021-03" db="EMBL/GenBank/DDBJ databases">
        <title>Whole genome sequence of Agrobacterium sp. strain Rnr.</title>
        <authorList>
            <person name="Mafakheri H."/>
            <person name="Taghavi S.M."/>
            <person name="Nemanja K."/>
            <person name="Osdaghi E."/>
        </authorList>
    </citation>
    <scope>NUCLEOTIDE SEQUENCE [LARGE SCALE GENOMIC DNA]</scope>
    <source>
        <strain evidence="6 7">Rnr</strain>
    </source>
</reference>
<evidence type="ECO:0000259" key="5">
    <source>
        <dbReference type="PROSITE" id="PS50931"/>
    </source>
</evidence>
<dbReference type="PANTHER" id="PTHR30126">
    <property type="entry name" value="HTH-TYPE TRANSCRIPTIONAL REGULATOR"/>
    <property type="match status" value="1"/>
</dbReference>
<evidence type="ECO:0000256" key="3">
    <source>
        <dbReference type="ARBA" id="ARBA00023125"/>
    </source>
</evidence>
<dbReference type="RefSeq" id="WP_207134688.1">
    <property type="nucleotide sequence ID" value="NZ_JAFLNA010000008.1"/>
</dbReference>